<keyword evidence="3" id="KW-1185">Reference proteome</keyword>
<proteinExistence type="predicted"/>
<dbReference type="EMBL" id="BOMW01000043">
    <property type="protein sequence ID" value="GIF06972.1"/>
    <property type="molecule type" value="Genomic_DNA"/>
</dbReference>
<dbReference type="AlphaFoldDB" id="A0A919N9F5"/>
<dbReference type="Gene3D" id="3.40.1580.10">
    <property type="entry name" value="SMI1/KNR4-like"/>
    <property type="match status" value="1"/>
</dbReference>
<protein>
    <recommendedName>
        <fullName evidence="1">Knr4/Smi1-like domain-containing protein</fullName>
    </recommendedName>
</protein>
<dbReference type="RefSeq" id="WP_203682389.1">
    <property type="nucleotide sequence ID" value="NZ_BOMW01000043.1"/>
</dbReference>
<dbReference type="InterPro" id="IPR018958">
    <property type="entry name" value="Knr4/Smi1-like_dom"/>
</dbReference>
<feature type="domain" description="Knr4/Smi1-like" evidence="1">
    <location>
        <begin position="28"/>
        <end position="150"/>
    </location>
</feature>
<gene>
    <name evidence="2" type="ORF">Asi03nite_45100</name>
</gene>
<evidence type="ECO:0000313" key="3">
    <source>
        <dbReference type="Proteomes" id="UP000629619"/>
    </source>
</evidence>
<dbReference type="InterPro" id="IPR037883">
    <property type="entry name" value="Knr4/Smi1-like_sf"/>
</dbReference>
<name>A0A919N9F5_9ACTN</name>
<evidence type="ECO:0000313" key="2">
    <source>
        <dbReference type="EMBL" id="GIF06972.1"/>
    </source>
</evidence>
<organism evidence="2 3">
    <name type="scientific">Actinoplanes siamensis</name>
    <dbReference type="NCBI Taxonomy" id="1223317"/>
    <lineage>
        <taxon>Bacteria</taxon>
        <taxon>Bacillati</taxon>
        <taxon>Actinomycetota</taxon>
        <taxon>Actinomycetes</taxon>
        <taxon>Micromonosporales</taxon>
        <taxon>Micromonosporaceae</taxon>
        <taxon>Actinoplanes</taxon>
    </lineage>
</organism>
<comment type="caution">
    <text evidence="2">The sequence shown here is derived from an EMBL/GenBank/DDBJ whole genome shotgun (WGS) entry which is preliminary data.</text>
</comment>
<dbReference type="SUPFAM" id="SSF160631">
    <property type="entry name" value="SMI1/KNR4-like"/>
    <property type="match status" value="1"/>
</dbReference>
<dbReference type="Pfam" id="PF09346">
    <property type="entry name" value="SMI1_KNR4"/>
    <property type="match status" value="1"/>
</dbReference>
<dbReference type="Proteomes" id="UP000629619">
    <property type="component" value="Unassembled WGS sequence"/>
</dbReference>
<sequence>MSVVAVLSEIEGWLARHAPRTHTMLNPPATPDQLGALEAALGFPLLPEVVAALRWHNGTSEDSGGFELVPTYWMVGAEDIANDARRLNSSAAEYDRDDWSERWVPVGADRCGAYVLVDHNVGEERGRVFTWDPESGERDSWSSLEELYSDLRAALADRTPLAGCTYDLVDGGVAWEDADLEA</sequence>
<reference evidence="2" key="1">
    <citation type="submission" date="2021-01" db="EMBL/GenBank/DDBJ databases">
        <title>Whole genome shotgun sequence of Actinoplanes siamensis NBRC 109076.</title>
        <authorList>
            <person name="Komaki H."/>
            <person name="Tamura T."/>
        </authorList>
    </citation>
    <scope>NUCLEOTIDE SEQUENCE</scope>
    <source>
        <strain evidence="2">NBRC 109076</strain>
    </source>
</reference>
<dbReference type="SMART" id="SM00860">
    <property type="entry name" value="SMI1_KNR4"/>
    <property type="match status" value="1"/>
</dbReference>
<evidence type="ECO:0000259" key="1">
    <source>
        <dbReference type="SMART" id="SM00860"/>
    </source>
</evidence>
<accession>A0A919N9F5</accession>